<dbReference type="SMART" id="SM00355">
    <property type="entry name" value="ZnF_C2H2"/>
    <property type="match status" value="8"/>
</dbReference>
<dbReference type="PROSITE" id="PS00028">
    <property type="entry name" value="ZINC_FINGER_C2H2_1"/>
    <property type="match status" value="7"/>
</dbReference>
<dbReference type="PANTHER" id="PTHR24379">
    <property type="entry name" value="KRAB AND ZINC FINGER DOMAIN-CONTAINING"/>
    <property type="match status" value="1"/>
</dbReference>
<feature type="domain" description="C2H2-type" evidence="10">
    <location>
        <begin position="591"/>
        <end position="614"/>
    </location>
</feature>
<feature type="binding site" evidence="8">
    <location>
        <position position="13"/>
    </location>
    <ligand>
        <name>Zn(2+)</name>
        <dbReference type="ChEBI" id="CHEBI:29105"/>
    </ligand>
</feature>
<evidence type="ECO:0000259" key="11">
    <source>
        <dbReference type="PROSITE" id="PS51915"/>
    </source>
</evidence>
<dbReference type="SUPFAM" id="SSF57667">
    <property type="entry name" value="beta-beta-alpha zinc fingers"/>
    <property type="match status" value="5"/>
</dbReference>
<gene>
    <name evidence="13" type="primary">LOC139352164</name>
</gene>
<dbReference type="GO" id="GO:0008270">
    <property type="term" value="F:zinc ion binding"/>
    <property type="evidence" value="ECO:0007669"/>
    <property type="project" value="UniProtKB-UniRule"/>
</dbReference>
<evidence type="ECO:0000256" key="6">
    <source>
        <dbReference type="ARBA" id="ARBA00023163"/>
    </source>
</evidence>
<evidence type="ECO:0000256" key="4">
    <source>
        <dbReference type="ARBA" id="ARBA00022833"/>
    </source>
</evidence>
<dbReference type="Pfam" id="PF00096">
    <property type="entry name" value="zf-C2H2"/>
    <property type="match status" value="4"/>
</dbReference>
<organism evidence="12 13">
    <name type="scientific">Drosophila suzukii</name>
    <name type="common">Spotted-wing drosophila fruit fly</name>
    <dbReference type="NCBI Taxonomy" id="28584"/>
    <lineage>
        <taxon>Eukaryota</taxon>
        <taxon>Metazoa</taxon>
        <taxon>Ecdysozoa</taxon>
        <taxon>Arthropoda</taxon>
        <taxon>Hexapoda</taxon>
        <taxon>Insecta</taxon>
        <taxon>Pterygota</taxon>
        <taxon>Neoptera</taxon>
        <taxon>Endopterygota</taxon>
        <taxon>Diptera</taxon>
        <taxon>Brachycera</taxon>
        <taxon>Muscomorpha</taxon>
        <taxon>Ephydroidea</taxon>
        <taxon>Drosophilidae</taxon>
        <taxon>Drosophila</taxon>
        <taxon>Sophophora</taxon>
    </lineage>
</organism>
<feature type="region of interest" description="Disordered" evidence="9">
    <location>
        <begin position="188"/>
        <end position="208"/>
    </location>
</feature>
<keyword evidence="6" id="KW-0804">Transcription</keyword>
<feature type="domain" description="ZAD" evidence="11">
    <location>
        <begin position="8"/>
        <end position="80"/>
    </location>
</feature>
<keyword evidence="12" id="KW-1185">Reference proteome</keyword>
<feature type="binding site" evidence="8">
    <location>
        <position position="10"/>
    </location>
    <ligand>
        <name>Zn(2+)</name>
        <dbReference type="ChEBI" id="CHEBI:29105"/>
    </ligand>
</feature>
<sequence length="650" mass="74507">MSSKNRKELCRVCFKKTYRAINIFDKRPDVLDVISQYSGQEVSRGDSLPEFVCRFCLADAIAFQANQQTLEESNPMEAEVYEIAEFPDNGEVPEQNSLPEEYFEIFEYTDENEEVVDEECIMHDSLVEESTANNGEEAYIDITQPRLKGRKDFPSDNEAFQESSSNIGSLNCQVINEPIEDNLLEDEVGTEPNEQSQTKMHKDQPLGIDHIPEPLSDGRTQEKDGLINCPDCLKTFKTQLCFLKHSAIHARSYTPPAYFRCSFCMKFFQQQSELDLHMLDHSGGRFDCNFCSKSFTLENDFKHHRQLYHFLDAKNDEPYQCPDCPKSYKRWGPFQNHRKVHGMAQEVLQVASSNIDSPNVQVVNEPIEDDLIVDQVGTVTNEQSQTPKELPATYKRRGPFQNHRRVHGVAQEVLKVASSNIDSSNCQVVNEPIEDDLNVDQVGTVPNEQIQTPKKLPAKYKRNGSFQNHRRIRGVAQEVLQVASSNIDSLNCQVVSEPIEDDLIVDQIGTEPNEPSQTPQELPATTFEGDKPFRCNMCPKSFYKWVYLKRHMTVHNNPLQPVYFRCSVCLDTFKKKADMDLHMEGHTGQLYECSVCTETFTFENDLKRHNRRQHHLNPYQCPLCPLSYTGKTYLESHLVSHGVSVKNKMT</sequence>
<proteinExistence type="predicted"/>
<dbReference type="InterPro" id="IPR036236">
    <property type="entry name" value="Znf_C2H2_sf"/>
</dbReference>
<feature type="binding site" evidence="8">
    <location>
        <position position="56"/>
    </location>
    <ligand>
        <name>Zn(2+)</name>
        <dbReference type="ChEBI" id="CHEBI:29105"/>
    </ligand>
</feature>
<keyword evidence="2" id="KW-0677">Repeat</keyword>
<dbReference type="InterPro" id="IPR013087">
    <property type="entry name" value="Znf_C2H2_type"/>
</dbReference>
<keyword evidence="1 8" id="KW-0479">Metal-binding</keyword>
<evidence type="ECO:0000259" key="10">
    <source>
        <dbReference type="PROSITE" id="PS50157"/>
    </source>
</evidence>
<dbReference type="Gene3D" id="3.30.160.60">
    <property type="entry name" value="Classic Zinc Finger"/>
    <property type="match status" value="4"/>
</dbReference>
<dbReference type="GeneID" id="139352164"/>
<evidence type="ECO:0000256" key="3">
    <source>
        <dbReference type="ARBA" id="ARBA00022771"/>
    </source>
</evidence>
<protein>
    <submittedName>
        <fullName evidence="13">Zinc finger protein 271-like</fullName>
    </submittedName>
</protein>
<feature type="domain" description="C2H2-type" evidence="10">
    <location>
        <begin position="319"/>
        <end position="346"/>
    </location>
</feature>
<keyword evidence="5" id="KW-0805">Transcription regulation</keyword>
<dbReference type="GO" id="GO:0005634">
    <property type="term" value="C:nucleus"/>
    <property type="evidence" value="ECO:0007669"/>
    <property type="project" value="InterPro"/>
</dbReference>
<feature type="domain" description="C2H2-type" evidence="10">
    <location>
        <begin position="259"/>
        <end position="286"/>
    </location>
</feature>
<evidence type="ECO:0000256" key="9">
    <source>
        <dbReference type="SAM" id="MobiDB-lite"/>
    </source>
</evidence>
<keyword evidence="4 8" id="KW-0862">Zinc</keyword>
<feature type="domain" description="C2H2-type" evidence="10">
    <location>
        <begin position="533"/>
        <end position="560"/>
    </location>
</feature>
<evidence type="ECO:0000256" key="7">
    <source>
        <dbReference type="PROSITE-ProRule" id="PRU00042"/>
    </source>
</evidence>
<keyword evidence="3 7" id="KW-0863">Zinc-finger</keyword>
<dbReference type="PANTHER" id="PTHR24379:SF121">
    <property type="entry name" value="C2H2-TYPE DOMAIN-CONTAINING PROTEIN"/>
    <property type="match status" value="1"/>
</dbReference>
<feature type="domain" description="C2H2-type" evidence="10">
    <location>
        <begin position="564"/>
        <end position="591"/>
    </location>
</feature>
<dbReference type="AlphaFoldDB" id="A0AB39YZG4"/>
<feature type="domain" description="C2H2-type" evidence="10">
    <location>
        <begin position="286"/>
        <end position="314"/>
    </location>
</feature>
<dbReference type="Proteomes" id="UP001652628">
    <property type="component" value="Chromosome 2L"/>
</dbReference>
<reference evidence="12" key="1">
    <citation type="submission" date="2025-05" db="UniProtKB">
        <authorList>
            <consortium name="RefSeq"/>
        </authorList>
    </citation>
    <scope>NUCLEOTIDE SEQUENCE [LARGE SCALE GENOMIC DNA]</scope>
</reference>
<dbReference type="InterPro" id="IPR012934">
    <property type="entry name" value="Znf_AD"/>
</dbReference>
<dbReference type="Gene3D" id="3.40.1800.20">
    <property type="match status" value="1"/>
</dbReference>
<accession>A0AB39YZG4</accession>
<evidence type="ECO:0000313" key="13">
    <source>
        <dbReference type="RefSeq" id="XP_016924824.3"/>
    </source>
</evidence>
<evidence type="ECO:0000256" key="5">
    <source>
        <dbReference type="ARBA" id="ARBA00023015"/>
    </source>
</evidence>
<evidence type="ECO:0000313" key="12">
    <source>
        <dbReference type="Proteomes" id="UP001652628"/>
    </source>
</evidence>
<name>A0AB39YZG4_DROSZ</name>
<dbReference type="PROSITE" id="PS51915">
    <property type="entry name" value="ZAD"/>
    <property type="match status" value="1"/>
</dbReference>
<dbReference type="GO" id="GO:0003677">
    <property type="term" value="F:DNA binding"/>
    <property type="evidence" value="ECO:0007669"/>
    <property type="project" value="UniProtKB-ARBA"/>
</dbReference>
<evidence type="ECO:0000256" key="8">
    <source>
        <dbReference type="PROSITE-ProRule" id="PRU01263"/>
    </source>
</evidence>
<dbReference type="Pfam" id="PF07776">
    <property type="entry name" value="zf-AD"/>
    <property type="match status" value="1"/>
</dbReference>
<dbReference type="RefSeq" id="XP_016924824.3">
    <property type="nucleotide sequence ID" value="XM_017069335.4"/>
</dbReference>
<feature type="binding site" evidence="8">
    <location>
        <position position="53"/>
    </location>
    <ligand>
        <name>Zn(2+)</name>
        <dbReference type="ChEBI" id="CHEBI:29105"/>
    </ligand>
</feature>
<dbReference type="SUPFAM" id="SSF57716">
    <property type="entry name" value="Glucocorticoid receptor-like (DNA-binding domain)"/>
    <property type="match status" value="1"/>
</dbReference>
<dbReference type="PROSITE" id="PS50157">
    <property type="entry name" value="ZINC_FINGER_C2H2_2"/>
    <property type="match status" value="6"/>
</dbReference>
<evidence type="ECO:0000256" key="1">
    <source>
        <dbReference type="ARBA" id="ARBA00022723"/>
    </source>
</evidence>
<reference evidence="13" key="2">
    <citation type="submission" date="2025-08" db="UniProtKB">
        <authorList>
            <consortium name="RefSeq"/>
        </authorList>
    </citation>
    <scope>IDENTIFICATION</scope>
</reference>
<evidence type="ECO:0000256" key="2">
    <source>
        <dbReference type="ARBA" id="ARBA00022737"/>
    </source>
</evidence>